<dbReference type="EMBL" id="JAUEPR010000022">
    <property type="protein sequence ID" value="KAK0475798.1"/>
    <property type="molecule type" value="Genomic_DNA"/>
</dbReference>
<dbReference type="Proteomes" id="UP001175227">
    <property type="component" value="Unassembled WGS sequence"/>
</dbReference>
<keyword evidence="2" id="KW-1185">Reference proteome</keyword>
<accession>A0AA39U732</accession>
<protein>
    <submittedName>
        <fullName evidence="1">Uncharacterized protein</fullName>
    </submittedName>
</protein>
<sequence>MRVFLSVLSCLDCGEVTTFNHQVSYCGLVTRAKSIDEDTVSLDYQTHNSCSAIAIATCTSKPKYPRRFNQFITRALLYTDPALRLLS</sequence>
<gene>
    <name evidence="1" type="ORF">IW261DRAFT_458672</name>
</gene>
<name>A0AA39U732_9AGAR</name>
<comment type="caution">
    <text evidence="1">The sequence shown here is derived from an EMBL/GenBank/DDBJ whole genome shotgun (WGS) entry which is preliminary data.</text>
</comment>
<reference evidence="1" key="1">
    <citation type="submission" date="2023-06" db="EMBL/GenBank/DDBJ databases">
        <authorList>
            <consortium name="Lawrence Berkeley National Laboratory"/>
            <person name="Ahrendt S."/>
            <person name="Sahu N."/>
            <person name="Indic B."/>
            <person name="Wong-Bajracharya J."/>
            <person name="Merenyi Z."/>
            <person name="Ke H.-M."/>
            <person name="Monk M."/>
            <person name="Kocsube S."/>
            <person name="Drula E."/>
            <person name="Lipzen A."/>
            <person name="Balint B."/>
            <person name="Henrissat B."/>
            <person name="Andreopoulos B."/>
            <person name="Martin F.M."/>
            <person name="Harder C.B."/>
            <person name="Rigling D."/>
            <person name="Ford K.L."/>
            <person name="Foster G.D."/>
            <person name="Pangilinan J."/>
            <person name="Papanicolaou A."/>
            <person name="Barry K."/>
            <person name="LaButti K."/>
            <person name="Viragh M."/>
            <person name="Koriabine M."/>
            <person name="Yan M."/>
            <person name="Riley R."/>
            <person name="Champramary S."/>
            <person name="Plett K.L."/>
            <person name="Tsai I.J."/>
            <person name="Slot J."/>
            <person name="Sipos G."/>
            <person name="Plett J."/>
            <person name="Nagy L.G."/>
            <person name="Grigoriev I.V."/>
        </authorList>
    </citation>
    <scope>NUCLEOTIDE SEQUENCE</scope>
    <source>
        <strain evidence="1">ICMP 16352</strain>
    </source>
</reference>
<evidence type="ECO:0000313" key="2">
    <source>
        <dbReference type="Proteomes" id="UP001175227"/>
    </source>
</evidence>
<dbReference type="AlphaFoldDB" id="A0AA39U732"/>
<organism evidence="1 2">
    <name type="scientific">Armillaria novae-zelandiae</name>
    <dbReference type="NCBI Taxonomy" id="153914"/>
    <lineage>
        <taxon>Eukaryota</taxon>
        <taxon>Fungi</taxon>
        <taxon>Dikarya</taxon>
        <taxon>Basidiomycota</taxon>
        <taxon>Agaricomycotina</taxon>
        <taxon>Agaricomycetes</taxon>
        <taxon>Agaricomycetidae</taxon>
        <taxon>Agaricales</taxon>
        <taxon>Marasmiineae</taxon>
        <taxon>Physalacriaceae</taxon>
        <taxon>Armillaria</taxon>
    </lineage>
</organism>
<proteinExistence type="predicted"/>
<evidence type="ECO:0000313" key="1">
    <source>
        <dbReference type="EMBL" id="KAK0475798.1"/>
    </source>
</evidence>